<feature type="compositionally biased region" description="Basic residues" evidence="1">
    <location>
        <begin position="360"/>
        <end position="371"/>
    </location>
</feature>
<dbReference type="Proteomes" id="UP001500888">
    <property type="component" value="Unassembled WGS sequence"/>
</dbReference>
<dbReference type="RefSeq" id="WP_344946247.1">
    <property type="nucleotide sequence ID" value="NZ_BAAAZR010000020.1"/>
</dbReference>
<protein>
    <recommendedName>
        <fullName evidence="5">Ig-like domain-containing protein</fullName>
    </recommendedName>
</protein>
<sequence length="500" mass="51238">MPDGDSIAGYRLTGRSRMGEVGTWIDAVAPDGSPGAALRVDPASMSTPGARERVVAAVIADRRLTQSGLTGLMPIADLVAAGGEVWLLTARPATPSLAELMNGRPGSPPPDAGSAATVLVETAQTLLAVHAAGLSHGAVHAGTVVIGQDGTALLAERGLALALRGQQPSYDRDLTAWASLARGLAAGWAAGDPRAAQLFDRAAAAATTHGLSAARDALLNGRDLLPAGFTTRERLVQTLQWWSAGDVPTQEPQQASGSYGHPYPTGASGSSGVPDDGEVVTLLYQPGTGESPNPGGAGVAGSAAVGYAGTTPAGTAATAGAGGPAGNSEMRFGPGVPADTTAAQIWRAGREQVTVPAKERLRRPPPSRRRRGGVLGSAVIFALIIVAAIFLWLQRGQPISVTAVDVKTPKAKGCDITVNVIGVITTNGQSGQVTYEWLPSGERSVRHTDPVQAGESTHQVSLKWDIGGRGTKKLTARLRVLSPLTPGARLEDKASFTYKC</sequence>
<keyword evidence="4" id="KW-1185">Reference proteome</keyword>
<accession>A0ABP7IVE2</accession>
<organism evidence="3 4">
    <name type="scientific">Sphaerisporangium flaviroseum</name>
    <dbReference type="NCBI Taxonomy" id="509199"/>
    <lineage>
        <taxon>Bacteria</taxon>
        <taxon>Bacillati</taxon>
        <taxon>Actinomycetota</taxon>
        <taxon>Actinomycetes</taxon>
        <taxon>Streptosporangiales</taxon>
        <taxon>Streptosporangiaceae</taxon>
        <taxon>Sphaerisporangium</taxon>
    </lineage>
</organism>
<evidence type="ECO:0000256" key="1">
    <source>
        <dbReference type="SAM" id="MobiDB-lite"/>
    </source>
</evidence>
<gene>
    <name evidence="3" type="ORF">GCM10022226_55140</name>
</gene>
<dbReference type="EMBL" id="BAAAZR010000020">
    <property type="protein sequence ID" value="GAA3827209.1"/>
    <property type="molecule type" value="Genomic_DNA"/>
</dbReference>
<evidence type="ECO:0000256" key="2">
    <source>
        <dbReference type="SAM" id="Phobius"/>
    </source>
</evidence>
<keyword evidence="2" id="KW-0812">Transmembrane</keyword>
<feature type="transmembrane region" description="Helical" evidence="2">
    <location>
        <begin position="372"/>
        <end position="393"/>
    </location>
</feature>
<evidence type="ECO:0008006" key="5">
    <source>
        <dbReference type="Google" id="ProtNLM"/>
    </source>
</evidence>
<name>A0ABP7IVE2_9ACTN</name>
<comment type="caution">
    <text evidence="3">The sequence shown here is derived from an EMBL/GenBank/DDBJ whole genome shotgun (WGS) entry which is preliminary data.</text>
</comment>
<keyword evidence="2" id="KW-0472">Membrane</keyword>
<keyword evidence="2" id="KW-1133">Transmembrane helix</keyword>
<evidence type="ECO:0000313" key="4">
    <source>
        <dbReference type="Proteomes" id="UP001500888"/>
    </source>
</evidence>
<dbReference type="SUPFAM" id="SSF56112">
    <property type="entry name" value="Protein kinase-like (PK-like)"/>
    <property type="match status" value="1"/>
</dbReference>
<dbReference type="InterPro" id="IPR011009">
    <property type="entry name" value="Kinase-like_dom_sf"/>
</dbReference>
<evidence type="ECO:0000313" key="3">
    <source>
        <dbReference type="EMBL" id="GAA3827209.1"/>
    </source>
</evidence>
<proteinExistence type="predicted"/>
<reference evidence="4" key="1">
    <citation type="journal article" date="2019" name="Int. J. Syst. Evol. Microbiol.">
        <title>The Global Catalogue of Microorganisms (GCM) 10K type strain sequencing project: providing services to taxonomists for standard genome sequencing and annotation.</title>
        <authorList>
            <consortium name="The Broad Institute Genomics Platform"/>
            <consortium name="The Broad Institute Genome Sequencing Center for Infectious Disease"/>
            <person name="Wu L."/>
            <person name="Ma J."/>
        </authorList>
    </citation>
    <scope>NUCLEOTIDE SEQUENCE [LARGE SCALE GENOMIC DNA]</scope>
    <source>
        <strain evidence="4">JCM 16908</strain>
    </source>
</reference>
<feature type="region of interest" description="Disordered" evidence="1">
    <location>
        <begin position="349"/>
        <end position="371"/>
    </location>
</feature>
<feature type="region of interest" description="Disordered" evidence="1">
    <location>
        <begin position="246"/>
        <end position="275"/>
    </location>
</feature>